<dbReference type="EMBL" id="JBHTEE010000001">
    <property type="protein sequence ID" value="MFC7603941.1"/>
    <property type="molecule type" value="Genomic_DNA"/>
</dbReference>
<dbReference type="Proteomes" id="UP001596514">
    <property type="component" value="Unassembled WGS sequence"/>
</dbReference>
<name>A0ABW2T6T1_9ACTN</name>
<dbReference type="InterPro" id="IPR036411">
    <property type="entry name" value="TorD-like_sf"/>
</dbReference>
<comment type="caution">
    <text evidence="3">The sequence shown here is derived from an EMBL/GenBank/DDBJ whole genome shotgun (WGS) entry which is preliminary data.</text>
</comment>
<dbReference type="InterPro" id="IPR003765">
    <property type="entry name" value="NO3_reductase_chaperone_NarJ"/>
</dbReference>
<keyword evidence="1" id="KW-0534">Nitrate assimilation</keyword>
<accession>A0ABW2T6T1</accession>
<organism evidence="3 4">
    <name type="scientific">Streptosporangium amethystogenes subsp. fukuiense</name>
    <dbReference type="NCBI Taxonomy" id="698418"/>
    <lineage>
        <taxon>Bacteria</taxon>
        <taxon>Bacillati</taxon>
        <taxon>Actinomycetota</taxon>
        <taxon>Actinomycetes</taxon>
        <taxon>Streptosporangiales</taxon>
        <taxon>Streptosporangiaceae</taxon>
        <taxon>Streptosporangium</taxon>
    </lineage>
</organism>
<dbReference type="Pfam" id="PF02613">
    <property type="entry name" value="Nitrate_red_del"/>
    <property type="match status" value="1"/>
</dbReference>
<dbReference type="SUPFAM" id="SSF89155">
    <property type="entry name" value="TorD-like"/>
    <property type="match status" value="1"/>
</dbReference>
<evidence type="ECO:0000256" key="1">
    <source>
        <dbReference type="ARBA" id="ARBA00023063"/>
    </source>
</evidence>
<dbReference type="InterPro" id="IPR020945">
    <property type="entry name" value="DMSO/NO3_reduct_chaperone"/>
</dbReference>
<dbReference type="RefSeq" id="WP_343964897.1">
    <property type="nucleotide sequence ID" value="NZ_BAAAGK010000025.1"/>
</dbReference>
<keyword evidence="4" id="KW-1185">Reference proteome</keyword>
<dbReference type="PANTHER" id="PTHR43680:SF2">
    <property type="entry name" value="NITRATE REDUCTASE MOLYBDENUM COFACTOR ASSEMBLY CHAPERONE NARJ"/>
    <property type="match status" value="1"/>
</dbReference>
<gene>
    <name evidence="3" type="primary">narJ</name>
    <name evidence="3" type="ORF">ACFQVD_27890</name>
</gene>
<sequence>MRPRWTSRKRRPSANDRAVVRRAAGLCLDYPDRDLFDRLPLIRAALAESGAHPAVAAVAGFVDHLAAEEPLRAEKHYVATFDTRNRRSLHLTWWSDGDTRRRGFSLAALKSRYRARGLLPPDGTELPDYLPAVLEYAALEPEDGTALLQEHRTGLELLRFALLEAGTPYALLLEAVCGTLPGPSPRTREEARALGGRPLDAGPEPVGLNATGLLPWNSIGNPGGTG</sequence>
<evidence type="ECO:0000313" key="4">
    <source>
        <dbReference type="Proteomes" id="UP001596514"/>
    </source>
</evidence>
<protein>
    <submittedName>
        <fullName evidence="3">Nitrate reductase molybdenum cofactor assembly chaperone</fullName>
    </submittedName>
</protein>
<dbReference type="PANTHER" id="PTHR43680">
    <property type="entry name" value="NITRATE REDUCTASE MOLYBDENUM COFACTOR ASSEMBLY CHAPERONE"/>
    <property type="match status" value="1"/>
</dbReference>
<reference evidence="4" key="1">
    <citation type="journal article" date="2019" name="Int. J. Syst. Evol. Microbiol.">
        <title>The Global Catalogue of Microorganisms (GCM) 10K type strain sequencing project: providing services to taxonomists for standard genome sequencing and annotation.</title>
        <authorList>
            <consortium name="The Broad Institute Genomics Platform"/>
            <consortium name="The Broad Institute Genome Sequencing Center for Infectious Disease"/>
            <person name="Wu L."/>
            <person name="Ma J."/>
        </authorList>
    </citation>
    <scope>NUCLEOTIDE SEQUENCE [LARGE SCALE GENOMIC DNA]</scope>
    <source>
        <strain evidence="4">JCM 10083</strain>
    </source>
</reference>
<evidence type="ECO:0000313" key="3">
    <source>
        <dbReference type="EMBL" id="MFC7603941.1"/>
    </source>
</evidence>
<feature type="region of interest" description="Disordered" evidence="2">
    <location>
        <begin position="181"/>
        <end position="226"/>
    </location>
</feature>
<dbReference type="Gene3D" id="1.10.3480.10">
    <property type="entry name" value="TorD-like"/>
    <property type="match status" value="1"/>
</dbReference>
<dbReference type="NCBIfam" id="TIGR00684">
    <property type="entry name" value="narJ"/>
    <property type="match status" value="1"/>
</dbReference>
<evidence type="ECO:0000256" key="2">
    <source>
        <dbReference type="SAM" id="MobiDB-lite"/>
    </source>
</evidence>
<proteinExistence type="predicted"/>